<dbReference type="Pfam" id="PF05368">
    <property type="entry name" value="NmrA"/>
    <property type="match status" value="1"/>
</dbReference>
<evidence type="ECO:0000259" key="3">
    <source>
        <dbReference type="Pfam" id="PF05368"/>
    </source>
</evidence>
<dbReference type="InterPro" id="IPR051609">
    <property type="entry name" value="NmrA/Isoflavone_reductase-like"/>
</dbReference>
<reference evidence="4" key="1">
    <citation type="submission" date="2023-03" db="EMBL/GenBank/DDBJ databases">
        <title>Complete genome of Cladonia borealis.</title>
        <authorList>
            <person name="Park H."/>
        </authorList>
    </citation>
    <scope>NUCLEOTIDE SEQUENCE</scope>
    <source>
        <strain evidence="4">ANT050790</strain>
    </source>
</reference>
<dbReference type="PANTHER" id="PTHR47706">
    <property type="entry name" value="NMRA-LIKE FAMILY PROTEIN"/>
    <property type="match status" value="1"/>
</dbReference>
<evidence type="ECO:0000256" key="2">
    <source>
        <dbReference type="ARBA" id="ARBA00023002"/>
    </source>
</evidence>
<protein>
    <recommendedName>
        <fullName evidence="3">NmrA-like domain-containing protein</fullName>
    </recommendedName>
</protein>
<comment type="caution">
    <text evidence="4">The sequence shown here is derived from an EMBL/GenBank/DDBJ whole genome shotgun (WGS) entry which is preliminary data.</text>
</comment>
<dbReference type="InterPro" id="IPR008030">
    <property type="entry name" value="NmrA-like"/>
</dbReference>
<evidence type="ECO:0000313" key="4">
    <source>
        <dbReference type="EMBL" id="KAK0509479.1"/>
    </source>
</evidence>
<dbReference type="SUPFAM" id="SSF51735">
    <property type="entry name" value="NAD(P)-binding Rossmann-fold domains"/>
    <property type="match status" value="1"/>
</dbReference>
<dbReference type="EMBL" id="JAFEKC020000018">
    <property type="protein sequence ID" value="KAK0509479.1"/>
    <property type="molecule type" value="Genomic_DNA"/>
</dbReference>
<evidence type="ECO:0000313" key="5">
    <source>
        <dbReference type="Proteomes" id="UP001166286"/>
    </source>
</evidence>
<dbReference type="Gene3D" id="3.40.50.720">
    <property type="entry name" value="NAD(P)-binding Rossmann-like Domain"/>
    <property type="match status" value="1"/>
</dbReference>
<evidence type="ECO:0000256" key="1">
    <source>
        <dbReference type="ARBA" id="ARBA00022857"/>
    </source>
</evidence>
<keyword evidence="5" id="KW-1185">Reference proteome</keyword>
<proteinExistence type="predicted"/>
<dbReference type="AlphaFoldDB" id="A0AA39QWZ7"/>
<dbReference type="InterPro" id="IPR036291">
    <property type="entry name" value="NAD(P)-bd_dom_sf"/>
</dbReference>
<gene>
    <name evidence="4" type="ORF">JMJ35_007873</name>
</gene>
<feature type="domain" description="NmrA-like" evidence="3">
    <location>
        <begin position="6"/>
        <end position="248"/>
    </location>
</feature>
<sequence>MSSNLKTIALVGASTRFGTRSNLGNFVLKALTNSSDFDVTVISRKSSKSTFDPSIKVITVSDSYSENEMVDAFRGKDAVVLTTSHGIGWKEVAIIDAAIEAGVKRFIPCGYGSNSQNEGAREIFPMLAPKARLVEYLESTEYTGMTWTAIATGLFLDLGLSSGFMGYDIAGRKATIWDSGNVQFSTTTCATVATSVIKVLNHLNDTANKYLYISSFETSMNSILASLEKATGGRKWDVTYVQTDDQIKEGEEAVSDGDFMKARNLVLAASFKGGLGADFTTEKSLANDALGLPVEDFDTVIAEIAKSAEPS</sequence>
<dbReference type="InterPro" id="IPR045312">
    <property type="entry name" value="PCBER-like"/>
</dbReference>
<name>A0AA39QWZ7_9LECA</name>
<dbReference type="GO" id="GO:0016491">
    <property type="term" value="F:oxidoreductase activity"/>
    <property type="evidence" value="ECO:0007669"/>
    <property type="project" value="UniProtKB-KW"/>
</dbReference>
<organism evidence="4 5">
    <name type="scientific">Cladonia borealis</name>
    <dbReference type="NCBI Taxonomy" id="184061"/>
    <lineage>
        <taxon>Eukaryota</taxon>
        <taxon>Fungi</taxon>
        <taxon>Dikarya</taxon>
        <taxon>Ascomycota</taxon>
        <taxon>Pezizomycotina</taxon>
        <taxon>Lecanoromycetes</taxon>
        <taxon>OSLEUM clade</taxon>
        <taxon>Lecanoromycetidae</taxon>
        <taxon>Lecanorales</taxon>
        <taxon>Lecanorineae</taxon>
        <taxon>Cladoniaceae</taxon>
        <taxon>Cladonia</taxon>
    </lineage>
</organism>
<keyword evidence="2" id="KW-0560">Oxidoreductase</keyword>
<dbReference type="Proteomes" id="UP001166286">
    <property type="component" value="Unassembled WGS sequence"/>
</dbReference>
<dbReference type="Gene3D" id="3.90.25.10">
    <property type="entry name" value="UDP-galactose 4-epimerase, domain 1"/>
    <property type="match status" value="1"/>
</dbReference>
<dbReference type="CDD" id="cd05259">
    <property type="entry name" value="PCBER_SDR_a"/>
    <property type="match status" value="1"/>
</dbReference>
<dbReference type="PANTHER" id="PTHR47706:SF9">
    <property type="entry name" value="NMRA-LIKE DOMAIN-CONTAINING PROTEIN-RELATED"/>
    <property type="match status" value="1"/>
</dbReference>
<accession>A0AA39QWZ7</accession>
<keyword evidence="1" id="KW-0521">NADP</keyword>